<sequence length="125" mass="14604">MNLKHSRNRNRTARRNAFPPGLREGEQCGVRKVWAPEEIIWHSPSIHLYHLHSAPVLNRITSDVLCETLRRRDCLVNHESQTLTEQKQDCETKCVSFRTARGRTMPESLGHRRKLSGRKLLARRN</sequence>
<reference evidence="2 3" key="1">
    <citation type="submission" date="2021-06" db="EMBL/GenBank/DDBJ databases">
        <title>Caerostris extrusa draft genome.</title>
        <authorList>
            <person name="Kono N."/>
            <person name="Arakawa K."/>
        </authorList>
    </citation>
    <scope>NUCLEOTIDE SEQUENCE [LARGE SCALE GENOMIC DNA]</scope>
</reference>
<feature type="compositionally biased region" description="Basic residues" evidence="1">
    <location>
        <begin position="1"/>
        <end position="14"/>
    </location>
</feature>
<evidence type="ECO:0000256" key="1">
    <source>
        <dbReference type="SAM" id="MobiDB-lite"/>
    </source>
</evidence>
<accession>A0AAV4RGX9</accession>
<evidence type="ECO:0000313" key="3">
    <source>
        <dbReference type="Proteomes" id="UP001054945"/>
    </source>
</evidence>
<protein>
    <submittedName>
        <fullName evidence="2">Uncharacterized protein</fullName>
    </submittedName>
</protein>
<dbReference type="AlphaFoldDB" id="A0AAV4RGX9"/>
<keyword evidence="3" id="KW-1185">Reference proteome</keyword>
<proteinExistence type="predicted"/>
<feature type="region of interest" description="Disordered" evidence="1">
    <location>
        <begin position="1"/>
        <end position="22"/>
    </location>
</feature>
<dbReference type="Proteomes" id="UP001054945">
    <property type="component" value="Unassembled WGS sequence"/>
</dbReference>
<dbReference type="EMBL" id="BPLR01008034">
    <property type="protein sequence ID" value="GIY21578.1"/>
    <property type="molecule type" value="Genomic_DNA"/>
</dbReference>
<comment type="caution">
    <text evidence="2">The sequence shown here is derived from an EMBL/GenBank/DDBJ whole genome shotgun (WGS) entry which is preliminary data.</text>
</comment>
<gene>
    <name evidence="2" type="ORF">CEXT_452721</name>
</gene>
<evidence type="ECO:0000313" key="2">
    <source>
        <dbReference type="EMBL" id="GIY21578.1"/>
    </source>
</evidence>
<organism evidence="2 3">
    <name type="scientific">Caerostris extrusa</name>
    <name type="common">Bark spider</name>
    <name type="synonym">Caerostris bankana</name>
    <dbReference type="NCBI Taxonomy" id="172846"/>
    <lineage>
        <taxon>Eukaryota</taxon>
        <taxon>Metazoa</taxon>
        <taxon>Ecdysozoa</taxon>
        <taxon>Arthropoda</taxon>
        <taxon>Chelicerata</taxon>
        <taxon>Arachnida</taxon>
        <taxon>Araneae</taxon>
        <taxon>Araneomorphae</taxon>
        <taxon>Entelegynae</taxon>
        <taxon>Araneoidea</taxon>
        <taxon>Araneidae</taxon>
        <taxon>Caerostris</taxon>
    </lineage>
</organism>
<name>A0AAV4RGX9_CAEEX</name>